<gene>
    <name evidence="2" type="ORF">PMEA_00029309</name>
</gene>
<organism evidence="2 3">
    <name type="scientific">Pocillopora meandrina</name>
    <dbReference type="NCBI Taxonomy" id="46732"/>
    <lineage>
        <taxon>Eukaryota</taxon>
        <taxon>Metazoa</taxon>
        <taxon>Cnidaria</taxon>
        <taxon>Anthozoa</taxon>
        <taxon>Hexacorallia</taxon>
        <taxon>Scleractinia</taxon>
        <taxon>Astrocoeniina</taxon>
        <taxon>Pocilloporidae</taxon>
        <taxon>Pocillopora</taxon>
    </lineage>
</organism>
<evidence type="ECO:0000256" key="1">
    <source>
        <dbReference type="SAM" id="MobiDB-lite"/>
    </source>
</evidence>
<feature type="compositionally biased region" description="Polar residues" evidence="1">
    <location>
        <begin position="87"/>
        <end position="99"/>
    </location>
</feature>
<comment type="caution">
    <text evidence="2">The sequence shown here is derived from an EMBL/GenBank/DDBJ whole genome shotgun (WGS) entry which is preliminary data.</text>
</comment>
<dbReference type="EMBL" id="CALNXJ010000006">
    <property type="protein sequence ID" value="CAH3041661.1"/>
    <property type="molecule type" value="Genomic_DNA"/>
</dbReference>
<sequence length="305" mass="34211">MRKVKSYSWNQETIQFQYVMTTQKLHLKDGFGRHGNVEPALDDSLFALGEIGTTPPLHLLAGEMDSEEDDSPNNGIAPRHKKKKMENSATSTETGTSRLSADRGRHFRQNYLAQSAQEQTEGRDENQELEGKSQSNTQVAMPPDDIVVVGNNTTEEEQQSNSESHCKVVKIGRVQVMKDMISLFKDKAVVDTALNVVMINSFGKEDGLDNSGVFLDELSAFWNSFYDSCTNGEDERVPVIRHDLQVAEWEAMARIIVKGYRKVGFFPIKLGKAFTTACLFGEEAVKEDLLLESFLAYLSSDEREL</sequence>
<name>A0AAU9VYW4_9CNID</name>
<evidence type="ECO:0000313" key="3">
    <source>
        <dbReference type="Proteomes" id="UP001159428"/>
    </source>
</evidence>
<keyword evidence="3" id="KW-1185">Reference proteome</keyword>
<reference evidence="2 3" key="1">
    <citation type="submission" date="2022-05" db="EMBL/GenBank/DDBJ databases">
        <authorList>
            <consortium name="Genoscope - CEA"/>
            <person name="William W."/>
        </authorList>
    </citation>
    <scope>NUCLEOTIDE SEQUENCE [LARGE SCALE GENOMIC DNA]</scope>
</reference>
<dbReference type="AlphaFoldDB" id="A0AAU9VYW4"/>
<protein>
    <submittedName>
        <fullName evidence="2">Uncharacterized protein</fullName>
    </submittedName>
</protein>
<dbReference type="Proteomes" id="UP001159428">
    <property type="component" value="Unassembled WGS sequence"/>
</dbReference>
<feature type="compositionally biased region" description="Basic and acidic residues" evidence="1">
    <location>
        <begin position="120"/>
        <end position="131"/>
    </location>
</feature>
<proteinExistence type="predicted"/>
<feature type="region of interest" description="Disordered" evidence="1">
    <location>
        <begin position="63"/>
        <end position="143"/>
    </location>
</feature>
<evidence type="ECO:0000313" key="2">
    <source>
        <dbReference type="EMBL" id="CAH3041661.1"/>
    </source>
</evidence>
<feature type="non-terminal residue" evidence="2">
    <location>
        <position position="305"/>
    </location>
</feature>
<accession>A0AAU9VYW4</accession>